<keyword evidence="1" id="KW-0812">Transmembrane</keyword>
<evidence type="ECO:0000256" key="1">
    <source>
        <dbReference type="SAM" id="Phobius"/>
    </source>
</evidence>
<keyword evidence="1" id="KW-1133">Transmembrane helix</keyword>
<keyword evidence="3" id="KW-1185">Reference proteome</keyword>
<name>A0ABT5FQB1_9ACTN</name>
<evidence type="ECO:0000313" key="3">
    <source>
        <dbReference type="Proteomes" id="UP001221328"/>
    </source>
</evidence>
<dbReference type="Proteomes" id="UP001221328">
    <property type="component" value="Unassembled WGS sequence"/>
</dbReference>
<organism evidence="2 3">
    <name type="scientific">Streptomyces gilvifuscus</name>
    <dbReference type="NCBI Taxonomy" id="1550617"/>
    <lineage>
        <taxon>Bacteria</taxon>
        <taxon>Bacillati</taxon>
        <taxon>Actinomycetota</taxon>
        <taxon>Actinomycetes</taxon>
        <taxon>Kitasatosporales</taxon>
        <taxon>Streptomycetaceae</taxon>
        <taxon>Streptomyces</taxon>
    </lineage>
</organism>
<protein>
    <submittedName>
        <fullName evidence="2">Uncharacterized protein</fullName>
    </submittedName>
</protein>
<feature type="transmembrane region" description="Helical" evidence="1">
    <location>
        <begin position="38"/>
        <end position="57"/>
    </location>
</feature>
<comment type="caution">
    <text evidence="2">The sequence shown here is derived from an EMBL/GenBank/DDBJ whole genome shotgun (WGS) entry which is preliminary data.</text>
</comment>
<dbReference type="RefSeq" id="WP_200699976.1">
    <property type="nucleotide sequence ID" value="NZ_JAQOSK010000003.1"/>
</dbReference>
<keyword evidence="1" id="KW-0472">Membrane</keyword>
<gene>
    <name evidence="2" type="ORF">PO587_09590</name>
</gene>
<reference evidence="2 3" key="1">
    <citation type="journal article" date="2015" name="Int. J. Syst. Evol. Microbiol.">
        <title>Streptomyces gilvifuscus sp. nov., an actinomycete that produces antibacterial compounds isolated from soil.</title>
        <authorList>
            <person name="Nguyen T.M."/>
            <person name="Kim J."/>
        </authorList>
    </citation>
    <scope>NUCLEOTIDE SEQUENCE [LARGE SCALE GENOMIC DNA]</scope>
    <source>
        <strain evidence="2 3">T113</strain>
    </source>
</reference>
<sequence length="65" mass="6916">MNIRRIPVVTTEAVLYLLAAILAFLCLGLAASVAGLPLVPLVLPAIVALVLLARHLAHRHPMTKV</sequence>
<evidence type="ECO:0000313" key="2">
    <source>
        <dbReference type="EMBL" id="MDC2954714.1"/>
    </source>
</evidence>
<dbReference type="EMBL" id="JAQOSK010000003">
    <property type="protein sequence ID" value="MDC2954714.1"/>
    <property type="molecule type" value="Genomic_DNA"/>
</dbReference>
<accession>A0ABT5FQB1</accession>
<feature type="transmembrane region" description="Helical" evidence="1">
    <location>
        <begin position="12"/>
        <end position="32"/>
    </location>
</feature>
<proteinExistence type="predicted"/>